<evidence type="ECO:0000256" key="2">
    <source>
        <dbReference type="ARBA" id="ARBA00010271"/>
    </source>
</evidence>
<dbReference type="EMBL" id="PGGS01000160">
    <property type="protein sequence ID" value="PNH07817.1"/>
    <property type="molecule type" value="Genomic_DNA"/>
</dbReference>
<organism evidence="6 7">
    <name type="scientific">Tetrabaena socialis</name>
    <dbReference type="NCBI Taxonomy" id="47790"/>
    <lineage>
        <taxon>Eukaryota</taxon>
        <taxon>Viridiplantae</taxon>
        <taxon>Chlorophyta</taxon>
        <taxon>core chlorophytes</taxon>
        <taxon>Chlorophyceae</taxon>
        <taxon>CS clade</taxon>
        <taxon>Chlamydomonadales</taxon>
        <taxon>Tetrabaenaceae</taxon>
        <taxon>Tetrabaena</taxon>
    </lineage>
</organism>
<dbReference type="InterPro" id="IPR000742">
    <property type="entry name" value="EGF"/>
</dbReference>
<name>A0A2J8A5N6_9CHLO</name>
<comment type="caution">
    <text evidence="6">The sequence shown here is derived from an EMBL/GenBank/DDBJ whole genome shotgun (WGS) entry which is preliminary data.</text>
</comment>
<accession>A0A2J8A5N6</accession>
<keyword evidence="3" id="KW-0333">Golgi apparatus</keyword>
<evidence type="ECO:0000313" key="6">
    <source>
        <dbReference type="EMBL" id="PNH07817.1"/>
    </source>
</evidence>
<evidence type="ECO:0000256" key="3">
    <source>
        <dbReference type="ARBA" id="ARBA00023034"/>
    </source>
</evidence>
<keyword evidence="7" id="KW-1185">Reference proteome</keyword>
<dbReference type="GO" id="GO:0000139">
    <property type="term" value="C:Golgi membrane"/>
    <property type="evidence" value="ECO:0007669"/>
    <property type="project" value="UniProtKB-SubCell"/>
</dbReference>
<dbReference type="PROSITE" id="PS00022">
    <property type="entry name" value="EGF_1"/>
    <property type="match status" value="1"/>
</dbReference>
<dbReference type="AlphaFoldDB" id="A0A2J8A5N6"/>
<comment type="similarity">
    <text evidence="2">Belongs to the glycosyltransferase 47 family.</text>
</comment>
<feature type="non-terminal residue" evidence="6">
    <location>
        <position position="500"/>
    </location>
</feature>
<dbReference type="GO" id="GO:0016757">
    <property type="term" value="F:glycosyltransferase activity"/>
    <property type="evidence" value="ECO:0007669"/>
    <property type="project" value="InterPro"/>
</dbReference>
<evidence type="ECO:0000313" key="7">
    <source>
        <dbReference type="Proteomes" id="UP000236333"/>
    </source>
</evidence>
<evidence type="ECO:0000259" key="5">
    <source>
        <dbReference type="PROSITE" id="PS01186"/>
    </source>
</evidence>
<dbReference type="Proteomes" id="UP000236333">
    <property type="component" value="Unassembled WGS sequence"/>
</dbReference>
<dbReference type="PANTHER" id="PTHR11062:SF268">
    <property type="entry name" value="FAMILY PROTEIN, PUTATIVE, EXPRESSED-RELATED"/>
    <property type="match status" value="1"/>
</dbReference>
<dbReference type="SUPFAM" id="SSF57196">
    <property type="entry name" value="EGF/Laminin"/>
    <property type="match status" value="1"/>
</dbReference>
<dbReference type="Pfam" id="PF03016">
    <property type="entry name" value="Exostosin_GT47"/>
    <property type="match status" value="2"/>
</dbReference>
<proteinExistence type="inferred from homology"/>
<dbReference type="Gene3D" id="2.60.120.260">
    <property type="entry name" value="Galactose-binding domain-like"/>
    <property type="match status" value="1"/>
</dbReference>
<gene>
    <name evidence="6" type="ORF">TSOC_005705</name>
</gene>
<evidence type="ECO:0000259" key="4">
    <source>
        <dbReference type="PROSITE" id="PS00022"/>
    </source>
</evidence>
<evidence type="ECO:0000256" key="1">
    <source>
        <dbReference type="ARBA" id="ARBA00004323"/>
    </source>
</evidence>
<sequence>TLLAVAYLWRPLSPSRLRWPVGHILPAASVLQDGVSWPCDGSLHHEPFCVNQCTGHGDCHVGFCRCHAGWYGQDCSRKRAGTEMEPAARAHAPAPTYLREVDAGSNLVAATVYDMPTAYTSRMLQYRHGGDACLWRRFADNNDSFVMLTTYSVEIYMHEAMLQSDHRTFDPEEADFFYVPMYVTCYVWPIMGWSDHPWWHAPIGELRTAGRTRGETSPTRAGPMAPLLRFPSPFLFNMITEAHEWLQQFPWWSRRGGRDHIWLMAHDEGACYMPTHVFNASIVLTHWGRTELNHTSNTAYDADNYNLKTDLRGWKGADWQDKMAGHPCYLPDKHLVIPAFKIPGHAIHSPLMGAPPLVRDLLLFFRGDLGSGRKNHYSRGIRQKLFHLAHDGNWAERHKIYIGNSETVPGPYSEYLARSKFCLVAPGDGWSPRLEDAMLHGCVPLIVMDGVHAVFESILEYDSFSIRLPEADLARVPELLAAVPPERLLAYQRNLARVWH</sequence>
<dbReference type="PROSITE" id="PS01186">
    <property type="entry name" value="EGF_2"/>
    <property type="match status" value="1"/>
</dbReference>
<dbReference type="OrthoDB" id="1924787at2759"/>
<comment type="subcellular location">
    <subcellularLocation>
        <location evidence="1">Golgi apparatus membrane</location>
        <topology evidence="1">Single-pass type II membrane protein</topology>
    </subcellularLocation>
</comment>
<keyword evidence="6" id="KW-0808">Transferase</keyword>
<dbReference type="InterPro" id="IPR040911">
    <property type="entry name" value="Exostosin_GT47"/>
</dbReference>
<feature type="non-terminal residue" evidence="6">
    <location>
        <position position="1"/>
    </location>
</feature>
<feature type="domain" description="EGF-like" evidence="4 5">
    <location>
        <begin position="64"/>
        <end position="75"/>
    </location>
</feature>
<dbReference type="PANTHER" id="PTHR11062">
    <property type="entry name" value="EXOSTOSIN HEPARAN SULFATE GLYCOSYLTRANSFERASE -RELATED"/>
    <property type="match status" value="1"/>
</dbReference>
<dbReference type="InterPro" id="IPR004263">
    <property type="entry name" value="Exostosin"/>
</dbReference>
<reference evidence="6 7" key="1">
    <citation type="journal article" date="2017" name="Mol. Biol. Evol.">
        <title>The 4-celled Tetrabaena socialis nuclear genome reveals the essential components for genetic control of cell number at the origin of multicellularity in the volvocine lineage.</title>
        <authorList>
            <person name="Featherston J."/>
            <person name="Arakaki Y."/>
            <person name="Hanschen E.R."/>
            <person name="Ferris P.J."/>
            <person name="Michod R.E."/>
            <person name="Olson B.J.S.C."/>
            <person name="Nozaki H."/>
            <person name="Durand P.M."/>
        </authorList>
    </citation>
    <scope>NUCLEOTIDE SEQUENCE [LARGE SCALE GENOMIC DNA]</scope>
    <source>
        <strain evidence="6 7">NIES-571</strain>
    </source>
</reference>
<protein>
    <submittedName>
        <fullName evidence="6">Putative glucuronoxylan glucuronosyltransferase F8H</fullName>
    </submittedName>
</protein>